<accession>A0A8T2J172</accession>
<feature type="compositionally biased region" description="Basic and acidic residues" evidence="1">
    <location>
        <begin position="216"/>
        <end position="230"/>
    </location>
</feature>
<evidence type="ECO:0000256" key="1">
    <source>
        <dbReference type="SAM" id="MobiDB-lite"/>
    </source>
</evidence>
<feature type="compositionally biased region" description="Low complexity" evidence="1">
    <location>
        <begin position="205"/>
        <end position="215"/>
    </location>
</feature>
<feature type="compositionally biased region" description="Polar residues" evidence="1">
    <location>
        <begin position="744"/>
        <end position="754"/>
    </location>
</feature>
<proteinExistence type="predicted"/>
<feature type="compositionally biased region" description="Basic and acidic residues" evidence="1">
    <location>
        <begin position="577"/>
        <end position="592"/>
    </location>
</feature>
<protein>
    <submittedName>
        <fullName evidence="2">Uncharacterized protein</fullName>
    </submittedName>
</protein>
<feature type="compositionally biased region" description="Polar residues" evidence="1">
    <location>
        <begin position="855"/>
        <end position="869"/>
    </location>
</feature>
<dbReference type="Proteomes" id="UP000812440">
    <property type="component" value="Chromosome 4"/>
</dbReference>
<organism evidence="2 3">
    <name type="scientific">Hymenochirus boettgeri</name>
    <name type="common">Congo dwarf clawed frog</name>
    <dbReference type="NCBI Taxonomy" id="247094"/>
    <lineage>
        <taxon>Eukaryota</taxon>
        <taxon>Metazoa</taxon>
        <taxon>Chordata</taxon>
        <taxon>Craniata</taxon>
        <taxon>Vertebrata</taxon>
        <taxon>Euteleostomi</taxon>
        <taxon>Amphibia</taxon>
        <taxon>Batrachia</taxon>
        <taxon>Anura</taxon>
        <taxon>Pipoidea</taxon>
        <taxon>Pipidae</taxon>
        <taxon>Pipinae</taxon>
        <taxon>Hymenochirus</taxon>
    </lineage>
</organism>
<feature type="compositionally biased region" description="Polar residues" evidence="1">
    <location>
        <begin position="192"/>
        <end position="204"/>
    </location>
</feature>
<comment type="caution">
    <text evidence="2">The sequence shown here is derived from an EMBL/GenBank/DDBJ whole genome shotgun (WGS) entry which is preliminary data.</text>
</comment>
<feature type="compositionally biased region" description="Basic and acidic residues" evidence="1">
    <location>
        <begin position="719"/>
        <end position="737"/>
    </location>
</feature>
<feature type="compositionally biased region" description="Polar residues" evidence="1">
    <location>
        <begin position="593"/>
        <end position="608"/>
    </location>
</feature>
<feature type="region of interest" description="Disordered" evidence="1">
    <location>
        <begin position="492"/>
        <end position="886"/>
    </location>
</feature>
<feature type="compositionally biased region" description="Polar residues" evidence="1">
    <location>
        <begin position="354"/>
        <end position="372"/>
    </location>
</feature>
<feature type="compositionally biased region" description="Basic and acidic residues" evidence="1">
    <location>
        <begin position="449"/>
        <end position="468"/>
    </location>
</feature>
<dbReference type="InterPro" id="IPR033184">
    <property type="entry name" value="PRRC2"/>
</dbReference>
<keyword evidence="3" id="KW-1185">Reference proteome</keyword>
<evidence type="ECO:0000313" key="2">
    <source>
        <dbReference type="EMBL" id="KAG8437154.1"/>
    </source>
</evidence>
<feature type="region of interest" description="Disordered" evidence="1">
    <location>
        <begin position="192"/>
        <end position="230"/>
    </location>
</feature>
<feature type="compositionally biased region" description="Basic and acidic residues" evidence="1">
    <location>
        <begin position="834"/>
        <end position="851"/>
    </location>
</feature>
<feature type="region of interest" description="Disordered" evidence="1">
    <location>
        <begin position="428"/>
        <end position="473"/>
    </location>
</feature>
<feature type="non-terminal residue" evidence="2">
    <location>
        <position position="1"/>
    </location>
</feature>
<dbReference type="PANTHER" id="PTHR14038">
    <property type="entry name" value="BAT2 HLA-B-ASSOCIATED TRANSCRIPT 2"/>
    <property type="match status" value="1"/>
</dbReference>
<feature type="compositionally biased region" description="Basic and acidic residues" evidence="1">
    <location>
        <begin position="690"/>
        <end position="711"/>
    </location>
</feature>
<name>A0A8T2J172_9PIPI</name>
<feature type="compositionally biased region" description="Basic and acidic residues" evidence="1">
    <location>
        <begin position="319"/>
        <end position="342"/>
    </location>
</feature>
<dbReference type="PANTHER" id="PTHR14038:SF4">
    <property type="entry name" value="PROTEIN PRRC2B"/>
    <property type="match status" value="1"/>
</dbReference>
<feature type="region of interest" description="Disordered" evidence="1">
    <location>
        <begin position="271"/>
        <end position="411"/>
    </location>
</feature>
<gene>
    <name evidence="2" type="ORF">GDO86_008014</name>
</gene>
<feature type="compositionally biased region" description="Basic and acidic residues" evidence="1">
    <location>
        <begin position="389"/>
        <end position="411"/>
    </location>
</feature>
<feature type="compositionally biased region" description="Low complexity" evidence="1">
    <location>
        <begin position="641"/>
        <end position="650"/>
    </location>
</feature>
<feature type="compositionally biased region" description="Basic and acidic residues" evidence="1">
    <location>
        <begin position="665"/>
        <end position="677"/>
    </location>
</feature>
<feature type="region of interest" description="Disordered" evidence="1">
    <location>
        <begin position="143"/>
        <end position="174"/>
    </location>
</feature>
<feature type="compositionally biased region" description="Low complexity" evidence="1">
    <location>
        <begin position="143"/>
        <end position="160"/>
    </location>
</feature>
<evidence type="ECO:0000313" key="3">
    <source>
        <dbReference type="Proteomes" id="UP000812440"/>
    </source>
</evidence>
<dbReference type="GO" id="GO:0030154">
    <property type="term" value="P:cell differentiation"/>
    <property type="evidence" value="ECO:0007669"/>
    <property type="project" value="TreeGrafter"/>
</dbReference>
<reference evidence="2" key="1">
    <citation type="thesis" date="2020" institute="ProQuest LLC" country="789 East Eisenhower Parkway, Ann Arbor, MI, USA">
        <title>Comparative Genomics and Chromosome Evolution.</title>
        <authorList>
            <person name="Mudd A.B."/>
        </authorList>
    </citation>
    <scope>NUCLEOTIDE SEQUENCE</scope>
    <source>
        <strain evidence="2">Female2</strain>
        <tissue evidence="2">Blood</tissue>
    </source>
</reference>
<sequence>MGDYLDLQIFRYEYSQDSPSEYQDEETSRTLRAETSSEEEYTEPTSPAQEFGKQKLIPPRFQRQQQEQLYKMQQWQQQQQQAYVAPSHSNPARAFYSPHPQMLGFDPRWMMMPSYMDPRMTQGRAPVDFYPSTIHPPGVMKHMMQQDSMSGSGSCQSDDQNCQSERRPPSTEPIAAWSQESYVNLHNKVYTLPQQKQNDSTAEGTYSRNESSCSSTRERSESSHRYHESLEDRGDDYLVVGSYEKKSTGGFSSCISPQRRGQDPLYQHLESCAESGSRGQSIGARDSTSRGSEVLKTEKKSNFNGWSYAAHQKASETTIRLEDCLPKEEQSLDPEHWKREDSSSPDSAEEQQWRNESTNSNNQHQPQQSENSGRSRRSGPIKKPVLKALKVEDKELEKNKPEFKEPAKPIQEKVLPKAENVVNVEPAAVTPPPCASEEKHRVQASPNQEAEKIPSEKAERTWDMKPSRESNNVSLTKRSNWIFIDEEQAFGGRTQGRGRGRGFRDFSSRGRGVTGTYNGQRVNRGRGVREYNPPEEFRGKAARRRVVSETHSEGSEYEELPKRRKQRGVESGNENPITERECEDLRKGDFQDSWRSNRNYTDDQNNTDSKSRAPRAFGRSLPPRLSNSYSRRPFTTKESSHWPSKSSGSSWQEYSIPPESYGSRHHVERDSVQDYKYGDTYSRVFNDVQGEERRSFFQEEYTDRDGLEKRSFGGRRRPPRQDKPPRFRRLRQERDSLGHWSGEETGSTINSSEHWQTHPRVAPNEKPGPILRRSPEMPYRNSDHVNEEWETASESSDFSEKRPGELDGDGNQYGSGLSEKREMSKRSFSSQRPLVDRQSRKIDPGYEEKPARVNGGSSRSDYQKNTGPLKSSRCSEDSFVQESGHHRYGLDRSVHCDIGEPGKKQDRDTRALGLKTSEKTETITQFDLKYPESVLEEDLEVTGESFSDMANKNRRVLDKDRRKKDQVVQA</sequence>
<dbReference type="EMBL" id="JAACNH010000007">
    <property type="protein sequence ID" value="KAG8437154.1"/>
    <property type="molecule type" value="Genomic_DNA"/>
</dbReference>
<feature type="region of interest" description="Disordered" evidence="1">
    <location>
        <begin position="15"/>
        <end position="56"/>
    </location>
</feature>
<dbReference type="AlphaFoldDB" id="A0A8T2J172"/>
<dbReference type="OrthoDB" id="1939715at2759"/>